<name>A0A1W6ZHZ2_9BORD</name>
<gene>
    <name evidence="3" type="ORF">CAL15_23245</name>
</gene>
<evidence type="ECO:0000313" key="4">
    <source>
        <dbReference type="Proteomes" id="UP000194161"/>
    </source>
</evidence>
<dbReference type="InterPro" id="IPR002347">
    <property type="entry name" value="SDR_fam"/>
</dbReference>
<dbReference type="GO" id="GO:0016491">
    <property type="term" value="F:oxidoreductase activity"/>
    <property type="evidence" value="ECO:0007669"/>
    <property type="project" value="UniProtKB-KW"/>
</dbReference>
<dbReference type="EMBL" id="CP021111">
    <property type="protein sequence ID" value="ARP97033.1"/>
    <property type="molecule type" value="Genomic_DNA"/>
</dbReference>
<dbReference type="SUPFAM" id="SSF51735">
    <property type="entry name" value="NAD(P)-binding Rossmann-fold domains"/>
    <property type="match status" value="1"/>
</dbReference>
<keyword evidence="2" id="KW-0560">Oxidoreductase</keyword>
<dbReference type="FunFam" id="3.40.50.720:FF:000084">
    <property type="entry name" value="Short-chain dehydrogenase reductase"/>
    <property type="match status" value="1"/>
</dbReference>
<reference evidence="3 4" key="1">
    <citation type="submission" date="2017-05" db="EMBL/GenBank/DDBJ databases">
        <title>Complete and WGS of Bordetella genogroups.</title>
        <authorList>
            <person name="Spilker T."/>
            <person name="LiPuma J."/>
        </authorList>
    </citation>
    <scope>NUCLEOTIDE SEQUENCE [LARGE SCALE GENOMIC DNA]</scope>
    <source>
        <strain evidence="3 4">AU7206</strain>
    </source>
</reference>
<dbReference type="Proteomes" id="UP000194161">
    <property type="component" value="Chromosome"/>
</dbReference>
<dbReference type="RefSeq" id="WP_086080680.1">
    <property type="nucleotide sequence ID" value="NZ_CP021111.1"/>
</dbReference>
<keyword evidence="4" id="KW-1185">Reference proteome</keyword>
<dbReference type="STRING" id="463040.CAL15_23245"/>
<dbReference type="PRINTS" id="PR00080">
    <property type="entry name" value="SDRFAMILY"/>
</dbReference>
<dbReference type="AlphaFoldDB" id="A0A1W6ZHZ2"/>
<dbReference type="KEGG" id="bgm:CAL15_23245"/>
<dbReference type="PANTHER" id="PTHR24321:SF15">
    <property type="entry name" value="OXIDOREDUCTASE UCPA"/>
    <property type="match status" value="1"/>
</dbReference>
<comment type="similarity">
    <text evidence="1">Belongs to the short-chain dehydrogenases/reductases (SDR) family.</text>
</comment>
<dbReference type="OrthoDB" id="9178657at2"/>
<organism evidence="3 4">
    <name type="scientific">Bordetella genomosp. 13</name>
    <dbReference type="NCBI Taxonomy" id="463040"/>
    <lineage>
        <taxon>Bacteria</taxon>
        <taxon>Pseudomonadati</taxon>
        <taxon>Pseudomonadota</taxon>
        <taxon>Betaproteobacteria</taxon>
        <taxon>Burkholderiales</taxon>
        <taxon>Alcaligenaceae</taxon>
        <taxon>Bordetella</taxon>
    </lineage>
</organism>
<dbReference type="Gene3D" id="3.40.50.720">
    <property type="entry name" value="NAD(P)-binding Rossmann-like Domain"/>
    <property type="match status" value="1"/>
</dbReference>
<evidence type="ECO:0000256" key="1">
    <source>
        <dbReference type="ARBA" id="ARBA00006484"/>
    </source>
</evidence>
<sequence>MRLKDKVAVVIGAGQSAGETMGNGRATVLRFLQEGARVLAVDRDLASAESTCAMADAGDRCVAWRADVVREAELAAAFAQAMSLWGRIDIMHYNVGVSVSGGDASATEITEEAYDRISAINLRGCIMAGKHVLPIMREQKSGVILNIASVSAWQRYPWVAYKATKAGMIAYTQQLAIENAAFGVRANAILPGLLDTPMAVDTRATTFGRSRADVVAERDARVPLRARMGTAWDVANAAVFLASDEAGFITGVELPVDGGALVNIVR</sequence>
<protein>
    <submittedName>
        <fullName evidence="3">3-oxoacyl-ACP reductase</fullName>
    </submittedName>
</protein>
<evidence type="ECO:0000313" key="3">
    <source>
        <dbReference type="EMBL" id="ARP97033.1"/>
    </source>
</evidence>
<dbReference type="PANTHER" id="PTHR24321">
    <property type="entry name" value="DEHYDROGENASES, SHORT CHAIN"/>
    <property type="match status" value="1"/>
</dbReference>
<proteinExistence type="inferred from homology"/>
<accession>A0A1W6ZHZ2</accession>
<dbReference type="PRINTS" id="PR00081">
    <property type="entry name" value="GDHRDH"/>
</dbReference>
<dbReference type="CDD" id="cd05233">
    <property type="entry name" value="SDR_c"/>
    <property type="match status" value="1"/>
</dbReference>
<dbReference type="InterPro" id="IPR036291">
    <property type="entry name" value="NAD(P)-bd_dom_sf"/>
</dbReference>
<dbReference type="Pfam" id="PF13561">
    <property type="entry name" value="adh_short_C2"/>
    <property type="match status" value="1"/>
</dbReference>
<evidence type="ECO:0000256" key="2">
    <source>
        <dbReference type="ARBA" id="ARBA00023002"/>
    </source>
</evidence>